<dbReference type="InterPro" id="IPR050721">
    <property type="entry name" value="Trk_Ktr_HKT_K-transport"/>
</dbReference>
<feature type="domain" description="RCK C-terminal" evidence="2">
    <location>
        <begin position="135"/>
        <end position="218"/>
    </location>
</feature>
<dbReference type="InterPro" id="IPR006037">
    <property type="entry name" value="RCK_C"/>
</dbReference>
<accession>A0A1E2VEP3</accession>
<dbReference type="Proteomes" id="UP000094291">
    <property type="component" value="Unassembled WGS sequence"/>
</dbReference>
<name>A0A1E2VEP3_9GAMM</name>
<feature type="domain" description="RCK N-terminal" evidence="1">
    <location>
        <begin position="2"/>
        <end position="118"/>
    </location>
</feature>
<dbReference type="Gene3D" id="3.40.50.720">
    <property type="entry name" value="NAD(P)-binding Rossmann-like Domain"/>
    <property type="match status" value="1"/>
</dbReference>
<gene>
    <name evidence="3" type="ORF">BFW38_13770</name>
</gene>
<dbReference type="SUPFAM" id="SSF116726">
    <property type="entry name" value="TrkA C-terminal domain-like"/>
    <property type="match status" value="1"/>
</dbReference>
<evidence type="ECO:0008006" key="5">
    <source>
        <dbReference type="Google" id="ProtNLM"/>
    </source>
</evidence>
<dbReference type="PROSITE" id="PS51201">
    <property type="entry name" value="RCK_N"/>
    <property type="match status" value="1"/>
</dbReference>
<dbReference type="Pfam" id="PF02080">
    <property type="entry name" value="TrkA_C"/>
    <property type="match status" value="1"/>
</dbReference>
<dbReference type="InterPro" id="IPR036721">
    <property type="entry name" value="RCK_C_sf"/>
</dbReference>
<comment type="caution">
    <text evidence="3">The sequence shown here is derived from an EMBL/GenBank/DDBJ whole genome shotgun (WGS) entry which is preliminary data.</text>
</comment>
<protein>
    <recommendedName>
        <fullName evidence="5">Potassium transporter TrkA</fullName>
    </recommendedName>
</protein>
<reference evidence="3 4" key="1">
    <citation type="submission" date="2016-08" db="EMBL/GenBank/DDBJ databases">
        <authorList>
            <person name="Seilhamer J.J."/>
        </authorList>
    </citation>
    <scope>NUCLEOTIDE SEQUENCE [LARGE SCALE GENOMIC DNA]</scope>
    <source>
        <strain evidence="3 4">PH27A</strain>
    </source>
</reference>
<proteinExistence type="predicted"/>
<sequence length="218" mass="24504">MAQQFAILGLGYFGLTVAQELRRQGDDVLGVDVNEDRVNALADFLSHAVVGDVTNEKVLEELSLGDYDAVVIDLDDNIEASLICTLLAHEQGAKERWVKAHSDTHYRLLKRLGAEHVVYPEYDTGLRVAESMHYRAMVDFIQLGNRKFIVELQTTERLSQHCKTVGDLELDECDLSLIAIKRGHEVVKDPSDSTDLKEKDHLILMGDLDSMRELGKKL</sequence>
<evidence type="ECO:0000259" key="1">
    <source>
        <dbReference type="PROSITE" id="PS51201"/>
    </source>
</evidence>
<dbReference type="STRING" id="197479.BFW38_13770"/>
<evidence type="ECO:0000259" key="2">
    <source>
        <dbReference type="PROSITE" id="PS51202"/>
    </source>
</evidence>
<keyword evidence="4" id="KW-1185">Reference proteome</keyword>
<dbReference type="SUPFAM" id="SSF51735">
    <property type="entry name" value="NAD(P)-binding Rossmann-fold domains"/>
    <property type="match status" value="1"/>
</dbReference>
<dbReference type="InterPro" id="IPR003148">
    <property type="entry name" value="RCK_N"/>
</dbReference>
<dbReference type="GO" id="GO:0006813">
    <property type="term" value="P:potassium ion transport"/>
    <property type="evidence" value="ECO:0007669"/>
    <property type="project" value="InterPro"/>
</dbReference>
<dbReference type="RefSeq" id="WP_068999422.1">
    <property type="nucleotide sequence ID" value="NZ_MDTQ01000001.1"/>
</dbReference>
<dbReference type="InterPro" id="IPR036291">
    <property type="entry name" value="NAD(P)-bd_dom_sf"/>
</dbReference>
<dbReference type="EMBL" id="MDTQ01000001">
    <property type="protein sequence ID" value="ODC05469.1"/>
    <property type="molecule type" value="Genomic_DNA"/>
</dbReference>
<evidence type="ECO:0000313" key="3">
    <source>
        <dbReference type="EMBL" id="ODC05469.1"/>
    </source>
</evidence>
<organism evidence="3 4">
    <name type="scientific">Terasakiispira papahanaumokuakeensis</name>
    <dbReference type="NCBI Taxonomy" id="197479"/>
    <lineage>
        <taxon>Bacteria</taxon>
        <taxon>Pseudomonadati</taxon>
        <taxon>Pseudomonadota</taxon>
        <taxon>Gammaproteobacteria</taxon>
        <taxon>Oceanospirillales</taxon>
        <taxon>Terasakiispira</taxon>
    </lineage>
</organism>
<dbReference type="Pfam" id="PF02254">
    <property type="entry name" value="TrkA_N"/>
    <property type="match status" value="1"/>
</dbReference>
<dbReference type="PANTHER" id="PTHR43833:SF7">
    <property type="entry name" value="KTR SYSTEM POTASSIUM UPTAKE PROTEIN C"/>
    <property type="match status" value="1"/>
</dbReference>
<dbReference type="PANTHER" id="PTHR43833">
    <property type="entry name" value="POTASSIUM CHANNEL PROTEIN 2-RELATED-RELATED"/>
    <property type="match status" value="1"/>
</dbReference>
<dbReference type="AlphaFoldDB" id="A0A1E2VEP3"/>
<evidence type="ECO:0000313" key="4">
    <source>
        <dbReference type="Proteomes" id="UP000094291"/>
    </source>
</evidence>
<dbReference type="Gene3D" id="3.30.70.1450">
    <property type="entry name" value="Regulator of K+ conductance, C-terminal domain"/>
    <property type="match status" value="1"/>
</dbReference>
<dbReference type="PROSITE" id="PS51202">
    <property type="entry name" value="RCK_C"/>
    <property type="match status" value="1"/>
</dbReference>
<dbReference type="GO" id="GO:0008324">
    <property type="term" value="F:monoatomic cation transmembrane transporter activity"/>
    <property type="evidence" value="ECO:0007669"/>
    <property type="project" value="InterPro"/>
</dbReference>